<dbReference type="Gene3D" id="3.40.50.970">
    <property type="match status" value="2"/>
</dbReference>
<dbReference type="InterPro" id="IPR011766">
    <property type="entry name" value="TPP_enzyme_TPP-bd"/>
</dbReference>
<keyword evidence="2 3" id="KW-0786">Thiamine pyrophosphate</keyword>
<dbReference type="CDD" id="cd07035">
    <property type="entry name" value="TPP_PYR_POX_like"/>
    <property type="match status" value="1"/>
</dbReference>
<evidence type="ECO:0000256" key="2">
    <source>
        <dbReference type="ARBA" id="ARBA00023052"/>
    </source>
</evidence>
<dbReference type="KEGG" id="mmob:F6R98_00085"/>
<dbReference type="RefSeq" id="WP_153247182.1">
    <property type="nucleotide sequence ID" value="NZ_CP044205.1"/>
</dbReference>
<dbReference type="SUPFAM" id="SSF52518">
    <property type="entry name" value="Thiamin diphosphate-binding fold (THDP-binding)"/>
    <property type="match status" value="2"/>
</dbReference>
<evidence type="ECO:0000256" key="3">
    <source>
        <dbReference type="RuleBase" id="RU362132"/>
    </source>
</evidence>
<dbReference type="GO" id="GO:0050660">
    <property type="term" value="F:flavin adenine dinucleotide binding"/>
    <property type="evidence" value="ECO:0007669"/>
    <property type="project" value="TreeGrafter"/>
</dbReference>
<reference evidence="7 8" key="1">
    <citation type="submission" date="2019-09" db="EMBL/GenBank/DDBJ databases">
        <title>Ecophysiology of the spiral-shaped methanotroph Methylospira mobilis as revealed by the complete genome sequence.</title>
        <authorList>
            <person name="Oshkin I.Y."/>
            <person name="Dedysh S.N."/>
            <person name="Miroshnikov K."/>
            <person name="Danilova O.V."/>
            <person name="Hakobyan A."/>
            <person name="Liesack W."/>
        </authorList>
    </citation>
    <scope>NUCLEOTIDE SEQUENCE [LARGE SCALE GENOMIC DNA]</scope>
    <source>
        <strain evidence="7 8">Shm1</strain>
    </source>
</reference>
<dbReference type="InterPro" id="IPR029061">
    <property type="entry name" value="THDP-binding"/>
</dbReference>
<dbReference type="InterPro" id="IPR045229">
    <property type="entry name" value="TPP_enz"/>
</dbReference>
<dbReference type="InterPro" id="IPR012000">
    <property type="entry name" value="Thiamin_PyroP_enz_cen_dom"/>
</dbReference>
<dbReference type="InterPro" id="IPR012001">
    <property type="entry name" value="Thiamin_PyroP_enz_TPP-bd_dom"/>
</dbReference>
<dbReference type="Pfam" id="PF00205">
    <property type="entry name" value="TPP_enzyme_M"/>
    <property type="match status" value="1"/>
</dbReference>
<dbReference type="Pfam" id="PF02776">
    <property type="entry name" value="TPP_enzyme_N"/>
    <property type="match status" value="1"/>
</dbReference>
<feature type="domain" description="Thiamine pyrophosphate enzyme central" evidence="4">
    <location>
        <begin position="190"/>
        <end position="325"/>
    </location>
</feature>
<feature type="domain" description="Thiamine pyrophosphate enzyme N-terminal TPP-binding" evidence="6">
    <location>
        <begin position="5"/>
        <end position="118"/>
    </location>
</feature>
<evidence type="ECO:0000259" key="4">
    <source>
        <dbReference type="Pfam" id="PF00205"/>
    </source>
</evidence>
<protein>
    <submittedName>
        <fullName evidence="7">Acetolactate synthase AlsS</fullName>
        <ecNumber evidence="7">2.2.1.6</ecNumber>
    </submittedName>
</protein>
<evidence type="ECO:0000256" key="1">
    <source>
        <dbReference type="ARBA" id="ARBA00007812"/>
    </source>
</evidence>
<dbReference type="NCBIfam" id="TIGR02418">
    <property type="entry name" value="acolac_catab"/>
    <property type="match status" value="1"/>
</dbReference>
<evidence type="ECO:0000313" key="7">
    <source>
        <dbReference type="EMBL" id="QFY41205.1"/>
    </source>
</evidence>
<dbReference type="GO" id="GO:0034077">
    <property type="term" value="P:butanediol metabolic process"/>
    <property type="evidence" value="ECO:0007669"/>
    <property type="project" value="InterPro"/>
</dbReference>
<dbReference type="InterPro" id="IPR012782">
    <property type="entry name" value="Acetolactate_synth_catblc"/>
</dbReference>
<dbReference type="SUPFAM" id="SSF52467">
    <property type="entry name" value="DHS-like NAD/FAD-binding domain"/>
    <property type="match status" value="1"/>
</dbReference>
<dbReference type="EMBL" id="CP044205">
    <property type="protein sequence ID" value="QFY41205.1"/>
    <property type="molecule type" value="Genomic_DNA"/>
</dbReference>
<dbReference type="Pfam" id="PF02775">
    <property type="entry name" value="TPP_enzyme_C"/>
    <property type="match status" value="1"/>
</dbReference>
<dbReference type="AlphaFoldDB" id="A0A5Q0BBA8"/>
<dbReference type="InParanoid" id="A0A5Q0BBA8"/>
<accession>A0A5Q0BBA8</accession>
<evidence type="ECO:0000259" key="5">
    <source>
        <dbReference type="Pfam" id="PF02775"/>
    </source>
</evidence>
<keyword evidence="8" id="KW-1185">Reference proteome</keyword>
<name>A0A5Q0BBA8_9GAMM</name>
<dbReference type="OrthoDB" id="9785953at2"/>
<dbReference type="GO" id="GO:0030976">
    <property type="term" value="F:thiamine pyrophosphate binding"/>
    <property type="evidence" value="ECO:0007669"/>
    <property type="project" value="InterPro"/>
</dbReference>
<dbReference type="GO" id="GO:0000287">
    <property type="term" value="F:magnesium ion binding"/>
    <property type="evidence" value="ECO:0007669"/>
    <property type="project" value="InterPro"/>
</dbReference>
<dbReference type="PANTHER" id="PTHR18968:SF129">
    <property type="entry name" value="ACETOLACTATE SYNTHASE"/>
    <property type="match status" value="1"/>
</dbReference>
<dbReference type="Gene3D" id="3.40.50.1220">
    <property type="entry name" value="TPP-binding domain"/>
    <property type="match status" value="1"/>
</dbReference>
<feature type="domain" description="Thiamine pyrophosphate enzyme TPP-binding" evidence="5">
    <location>
        <begin position="386"/>
        <end position="532"/>
    </location>
</feature>
<organism evidence="7 8">
    <name type="scientific">Candidatus Methylospira mobilis</name>
    <dbReference type="NCBI Taxonomy" id="1808979"/>
    <lineage>
        <taxon>Bacteria</taxon>
        <taxon>Pseudomonadati</taxon>
        <taxon>Pseudomonadota</taxon>
        <taxon>Gammaproteobacteria</taxon>
        <taxon>Methylococcales</taxon>
        <taxon>Methylococcaceae</taxon>
        <taxon>Candidatus Methylospira</taxon>
    </lineage>
</organism>
<dbReference type="GO" id="GO:0003984">
    <property type="term" value="F:acetolactate synthase activity"/>
    <property type="evidence" value="ECO:0007669"/>
    <property type="project" value="UniProtKB-EC"/>
</dbReference>
<gene>
    <name evidence="7" type="primary">alsS</name>
    <name evidence="7" type="ORF">F6R98_00085</name>
</gene>
<dbReference type="GO" id="GO:0009099">
    <property type="term" value="P:L-valine biosynthetic process"/>
    <property type="evidence" value="ECO:0007669"/>
    <property type="project" value="TreeGrafter"/>
</dbReference>
<keyword evidence="7" id="KW-0808">Transferase</keyword>
<evidence type="ECO:0000313" key="8">
    <source>
        <dbReference type="Proteomes" id="UP000325755"/>
    </source>
</evidence>
<comment type="similarity">
    <text evidence="1 3">Belongs to the TPP enzyme family.</text>
</comment>
<dbReference type="Proteomes" id="UP000325755">
    <property type="component" value="Chromosome"/>
</dbReference>
<evidence type="ECO:0000259" key="6">
    <source>
        <dbReference type="Pfam" id="PF02776"/>
    </source>
</evidence>
<dbReference type="GO" id="GO:0005948">
    <property type="term" value="C:acetolactate synthase complex"/>
    <property type="evidence" value="ECO:0007669"/>
    <property type="project" value="TreeGrafter"/>
</dbReference>
<sequence>MTEQSGAELLAQNIEAQGVEYIFAIPGAKIDRVFDALIGKKPQVVVCRHEQNAALIAQGIGRMTGKAGVCLVTSGPGCSNLVTGLATATTEGDPVVAFGGAVPLADRLKQTHQTLDSVRLFKPVTKFSAEVDAPHAISEVVANAFRSAEAGRPGAAFISLPMDVMEGPAPYDVLTPVRIPRYGAGDTTALAEAACAINRAAFPVVLLGMMASQPEAAQAARAFLAKTRLPVVGTFQASGVVPRELLDCFGGRVGLFHNQPADRILDQADLVLTIGFDPVEYDPWLWNHQGLKRRLIHLDVSGADADMDYRPDIEIIGDIAASLKLLTGFVDARSFAAMRFSVQEATQALAAIKEKGAALSGAPVHPLRIVSELQNLVSDDMTVITDVGSLYIWMNRYFLSHNPRHFLASNGQQTLGVALPWAIAASLARPQHKVISMSGDGGFLFSAMELETAVRLNSNLVHIVWRDGAYDMVRFQQVAKYGRDTAVEFGPVDTVRYAEAFGARGYAVQCADEIAPVLKKALDADGPVLIDIPVDYRHNMHLMEQIHSGIIH</sequence>
<dbReference type="PANTHER" id="PTHR18968">
    <property type="entry name" value="THIAMINE PYROPHOSPHATE ENZYMES"/>
    <property type="match status" value="1"/>
</dbReference>
<dbReference type="EC" id="2.2.1.6" evidence="7"/>
<dbReference type="InterPro" id="IPR029035">
    <property type="entry name" value="DHS-like_NAD/FAD-binding_dom"/>
</dbReference>
<dbReference type="FunFam" id="3.40.50.970:FF:000007">
    <property type="entry name" value="Acetolactate synthase"/>
    <property type="match status" value="1"/>
</dbReference>
<dbReference type="GO" id="GO:0009097">
    <property type="term" value="P:isoleucine biosynthetic process"/>
    <property type="evidence" value="ECO:0007669"/>
    <property type="project" value="TreeGrafter"/>
</dbReference>
<proteinExistence type="inferred from homology"/>
<dbReference type="PROSITE" id="PS00187">
    <property type="entry name" value="TPP_ENZYMES"/>
    <property type="match status" value="1"/>
</dbReference>
<dbReference type="InterPro" id="IPR000399">
    <property type="entry name" value="TPP-bd_CS"/>
</dbReference>
<dbReference type="NCBIfam" id="NF006378">
    <property type="entry name" value="PRK08617.1"/>
    <property type="match status" value="1"/>
</dbReference>